<keyword evidence="2" id="KW-1185">Reference proteome</keyword>
<proteinExistence type="predicted"/>
<protein>
    <submittedName>
        <fullName evidence="1">Uncharacterized protein</fullName>
    </submittedName>
</protein>
<gene>
    <name evidence="1" type="ORF">BV25DRAFT_1813909</name>
</gene>
<reference evidence="1" key="1">
    <citation type="submission" date="2021-03" db="EMBL/GenBank/DDBJ databases">
        <authorList>
            <consortium name="DOE Joint Genome Institute"/>
            <person name="Ahrendt S."/>
            <person name="Looney B.P."/>
            <person name="Miyauchi S."/>
            <person name="Morin E."/>
            <person name="Drula E."/>
            <person name="Courty P.E."/>
            <person name="Chicoki N."/>
            <person name="Fauchery L."/>
            <person name="Kohler A."/>
            <person name="Kuo A."/>
            <person name="Labutti K."/>
            <person name="Pangilinan J."/>
            <person name="Lipzen A."/>
            <person name="Riley R."/>
            <person name="Andreopoulos W."/>
            <person name="He G."/>
            <person name="Johnson J."/>
            <person name="Barry K.W."/>
            <person name="Grigoriev I.V."/>
            <person name="Nagy L."/>
            <person name="Hibbett D."/>
            <person name="Henrissat B."/>
            <person name="Matheny P.B."/>
            <person name="Labbe J."/>
            <person name="Martin F."/>
        </authorList>
    </citation>
    <scope>NUCLEOTIDE SEQUENCE</scope>
    <source>
        <strain evidence="1">HHB10654</strain>
    </source>
</reference>
<sequence>MESTVYVILDSKERIIGALVPPPIEGDARSPEARWEAAMERLGWKFEDLRVRGEERGAFASAAPAARGDFTAVSFGVSYGGGQVVSGVPLAAPPRSDHGHTQVPGELSQALASFFPKPYDHMKRNMDALYDRHRHLRRNFNNSEYPTAAANLGPRTVCHQHNDCSNYPGLACAITALGDFDFRRGGHMCLWDLKLKIQFPPGCTILLSSAGMRHGNAPIAPGERRYSFTQYCPGGLLRWVRYGFRRAKTLSKAKRAQLDRREGEGWAGQLARLSKYAELQADRRWLLEQDVARAESVLQRT</sequence>
<accession>A0ACB8SJV0</accession>
<organism evidence="1 2">
    <name type="scientific">Artomyces pyxidatus</name>
    <dbReference type="NCBI Taxonomy" id="48021"/>
    <lineage>
        <taxon>Eukaryota</taxon>
        <taxon>Fungi</taxon>
        <taxon>Dikarya</taxon>
        <taxon>Basidiomycota</taxon>
        <taxon>Agaricomycotina</taxon>
        <taxon>Agaricomycetes</taxon>
        <taxon>Russulales</taxon>
        <taxon>Auriscalpiaceae</taxon>
        <taxon>Artomyces</taxon>
    </lineage>
</organism>
<evidence type="ECO:0000313" key="2">
    <source>
        <dbReference type="Proteomes" id="UP000814140"/>
    </source>
</evidence>
<dbReference type="EMBL" id="MU277263">
    <property type="protein sequence ID" value="KAI0056527.1"/>
    <property type="molecule type" value="Genomic_DNA"/>
</dbReference>
<evidence type="ECO:0000313" key="1">
    <source>
        <dbReference type="EMBL" id="KAI0056527.1"/>
    </source>
</evidence>
<comment type="caution">
    <text evidence="1">The sequence shown here is derived from an EMBL/GenBank/DDBJ whole genome shotgun (WGS) entry which is preliminary data.</text>
</comment>
<name>A0ACB8SJV0_9AGAM</name>
<dbReference type="Proteomes" id="UP000814140">
    <property type="component" value="Unassembled WGS sequence"/>
</dbReference>
<reference evidence="1" key="2">
    <citation type="journal article" date="2022" name="New Phytol.">
        <title>Evolutionary transition to the ectomycorrhizal habit in the genomes of a hyperdiverse lineage of mushroom-forming fungi.</title>
        <authorList>
            <person name="Looney B."/>
            <person name="Miyauchi S."/>
            <person name="Morin E."/>
            <person name="Drula E."/>
            <person name="Courty P.E."/>
            <person name="Kohler A."/>
            <person name="Kuo A."/>
            <person name="LaButti K."/>
            <person name="Pangilinan J."/>
            <person name="Lipzen A."/>
            <person name="Riley R."/>
            <person name="Andreopoulos W."/>
            <person name="He G."/>
            <person name="Johnson J."/>
            <person name="Nolan M."/>
            <person name="Tritt A."/>
            <person name="Barry K.W."/>
            <person name="Grigoriev I.V."/>
            <person name="Nagy L.G."/>
            <person name="Hibbett D."/>
            <person name="Henrissat B."/>
            <person name="Matheny P.B."/>
            <person name="Labbe J."/>
            <person name="Martin F.M."/>
        </authorList>
    </citation>
    <scope>NUCLEOTIDE SEQUENCE</scope>
    <source>
        <strain evidence="1">HHB10654</strain>
    </source>
</reference>